<gene>
    <name evidence="1" type="ORF">ARALYDRAFT_906315</name>
</gene>
<accession>D7LT06</accession>
<protein>
    <submittedName>
        <fullName evidence="1">Predicted protein</fullName>
    </submittedName>
</protein>
<dbReference type="Proteomes" id="UP000008694">
    <property type="component" value="Unassembled WGS sequence"/>
</dbReference>
<reference evidence="2" key="1">
    <citation type="journal article" date="2011" name="Nat. Genet.">
        <title>The Arabidopsis lyrata genome sequence and the basis of rapid genome size change.</title>
        <authorList>
            <person name="Hu T.T."/>
            <person name="Pattyn P."/>
            <person name="Bakker E.G."/>
            <person name="Cao J."/>
            <person name="Cheng J.-F."/>
            <person name="Clark R.M."/>
            <person name="Fahlgren N."/>
            <person name="Fawcett J.A."/>
            <person name="Grimwood J."/>
            <person name="Gundlach H."/>
            <person name="Haberer G."/>
            <person name="Hollister J.D."/>
            <person name="Ossowski S."/>
            <person name="Ottilar R.P."/>
            <person name="Salamov A.A."/>
            <person name="Schneeberger K."/>
            <person name="Spannagl M."/>
            <person name="Wang X."/>
            <person name="Yang L."/>
            <person name="Nasrallah M.E."/>
            <person name="Bergelson J."/>
            <person name="Carrington J.C."/>
            <person name="Gaut B.S."/>
            <person name="Schmutz J."/>
            <person name="Mayer K.F.X."/>
            <person name="Van de Peer Y."/>
            <person name="Grigoriev I.V."/>
            <person name="Nordborg M."/>
            <person name="Weigel D."/>
            <person name="Guo Y.-L."/>
        </authorList>
    </citation>
    <scope>NUCLEOTIDE SEQUENCE [LARGE SCALE GENOMIC DNA]</scope>
    <source>
        <strain evidence="2">cv. MN47</strain>
    </source>
</reference>
<dbReference type="Gramene" id="scaffold_502019.1">
    <property type="protein sequence ID" value="scaffold_502019.1"/>
    <property type="gene ID" value="scaffold_502019.1"/>
</dbReference>
<dbReference type="HOGENOM" id="CLU_2641487_0_0_1"/>
<evidence type="ECO:0000313" key="1">
    <source>
        <dbReference type="EMBL" id="EFH52267.1"/>
    </source>
</evidence>
<proteinExistence type="predicted"/>
<name>D7LT06_ARALL</name>
<sequence length="77" mass="9180">MSAEVLNRWFCGGVAWFTGDDDLGRMDGKMLDGLSSITVNDEAVVYTVDDTKVIQRRLFIWMRRWWWTPRGRLLRRR</sequence>
<evidence type="ECO:0000313" key="2">
    <source>
        <dbReference type="Proteomes" id="UP000008694"/>
    </source>
</evidence>
<dbReference type="AlphaFoldDB" id="D7LT06"/>
<organism evidence="2">
    <name type="scientific">Arabidopsis lyrata subsp. lyrata</name>
    <name type="common">Lyre-leaved rock-cress</name>
    <dbReference type="NCBI Taxonomy" id="81972"/>
    <lineage>
        <taxon>Eukaryota</taxon>
        <taxon>Viridiplantae</taxon>
        <taxon>Streptophyta</taxon>
        <taxon>Embryophyta</taxon>
        <taxon>Tracheophyta</taxon>
        <taxon>Spermatophyta</taxon>
        <taxon>Magnoliopsida</taxon>
        <taxon>eudicotyledons</taxon>
        <taxon>Gunneridae</taxon>
        <taxon>Pentapetalae</taxon>
        <taxon>rosids</taxon>
        <taxon>malvids</taxon>
        <taxon>Brassicales</taxon>
        <taxon>Brassicaceae</taxon>
        <taxon>Camelineae</taxon>
        <taxon>Arabidopsis</taxon>
    </lineage>
</organism>
<keyword evidence="2" id="KW-1185">Reference proteome</keyword>
<dbReference type="EMBL" id="GL348717">
    <property type="protein sequence ID" value="EFH52267.1"/>
    <property type="molecule type" value="Genomic_DNA"/>
</dbReference>